<proteinExistence type="predicted"/>
<accession>A0A0F9C1J0</accession>
<sequence length="98" mass="10748">MDSYSSGRVIDLRNIRGICTIYKREEIPVFIANDLEVHGVANTDTGIYITATENFVVRIPAMVGISPKFWGVRIGYLLAGVVLSWMIQFGLAVVLTGG</sequence>
<dbReference type="AlphaFoldDB" id="A0A0F9C1J0"/>
<keyword evidence="1" id="KW-0472">Membrane</keyword>
<evidence type="ECO:0000256" key="1">
    <source>
        <dbReference type="SAM" id="Phobius"/>
    </source>
</evidence>
<comment type="caution">
    <text evidence="2">The sequence shown here is derived from an EMBL/GenBank/DDBJ whole genome shotgun (WGS) entry which is preliminary data.</text>
</comment>
<keyword evidence="1" id="KW-0812">Transmembrane</keyword>
<protein>
    <submittedName>
        <fullName evidence="2">Uncharacterized protein</fullName>
    </submittedName>
</protein>
<feature type="transmembrane region" description="Helical" evidence="1">
    <location>
        <begin position="74"/>
        <end position="95"/>
    </location>
</feature>
<keyword evidence="1" id="KW-1133">Transmembrane helix</keyword>
<reference evidence="2" key="1">
    <citation type="journal article" date="2015" name="Nature">
        <title>Complex archaea that bridge the gap between prokaryotes and eukaryotes.</title>
        <authorList>
            <person name="Spang A."/>
            <person name="Saw J.H."/>
            <person name="Jorgensen S.L."/>
            <person name="Zaremba-Niedzwiedzka K."/>
            <person name="Martijn J."/>
            <person name="Lind A.E."/>
            <person name="van Eijk R."/>
            <person name="Schleper C."/>
            <person name="Guy L."/>
            <person name="Ettema T.J."/>
        </authorList>
    </citation>
    <scope>NUCLEOTIDE SEQUENCE</scope>
</reference>
<name>A0A0F9C1J0_9ZZZZ</name>
<dbReference type="EMBL" id="LAZR01038228">
    <property type="protein sequence ID" value="KKL20102.1"/>
    <property type="molecule type" value="Genomic_DNA"/>
</dbReference>
<gene>
    <name evidence="2" type="ORF">LCGC14_2458800</name>
</gene>
<evidence type="ECO:0000313" key="2">
    <source>
        <dbReference type="EMBL" id="KKL20102.1"/>
    </source>
</evidence>
<organism evidence="2">
    <name type="scientific">marine sediment metagenome</name>
    <dbReference type="NCBI Taxonomy" id="412755"/>
    <lineage>
        <taxon>unclassified sequences</taxon>
        <taxon>metagenomes</taxon>
        <taxon>ecological metagenomes</taxon>
    </lineage>
</organism>